<dbReference type="GO" id="GO:0006744">
    <property type="term" value="P:ubiquinone biosynthetic process"/>
    <property type="evidence" value="ECO:0007669"/>
    <property type="project" value="UniProtKB-UniRule"/>
</dbReference>
<accession>A0A9X7UUF6</accession>
<comment type="pathway">
    <text evidence="1">Cofactor biosynthesis; ubiquinone biosynthesis.</text>
</comment>
<dbReference type="AlphaFoldDB" id="A0A9X7UUF6"/>
<sequence length="292" mass="33106">MKYSLGAIQYFWPKEVVQSFYKDVADDAGVDIVYLGETVCQKRTELRFADYMDIAHQLREAGKTVCLSTMTLLEAPALVREMVRYVDNGEFMVEANDVGAIQIAREKHLPFVAGAAINCYNQHSLKYLLQQGMQRWVMPVELSRDWLQTLLQQDSLQEDIGRFETEVFAFGHLPLAWSARCFTARSEDRQKDQCELCCIKYPKGREVISQDGQQVFVLNGIQTQSGHRCNLINDLPSMQGLVDVVRISPEPEGTLEWLAAFRANEQGGQPVKLGPTDSNGYWRRVAGMLQVS</sequence>
<reference evidence="2 3" key="1">
    <citation type="submission" date="2019-11" db="EMBL/GenBank/DDBJ databases">
        <title>Venatorbacter sp. nov. a predator of Campylobacter and other Gram-negative bacteria.</title>
        <authorList>
            <person name="Saeedi A."/>
            <person name="Cummings N.J."/>
            <person name="Connerton I.F."/>
            <person name="Connerton P.L."/>
        </authorList>
    </citation>
    <scope>NUCLEOTIDE SEQUENCE [LARGE SCALE GENOMIC DNA]</scope>
    <source>
        <strain evidence="2">XL5</strain>
    </source>
</reference>
<keyword evidence="1" id="KW-0004">4Fe-4S</keyword>
<feature type="binding site" evidence="1">
    <location>
        <position position="198"/>
    </location>
    <ligand>
        <name>[4Fe-4S] cluster</name>
        <dbReference type="ChEBI" id="CHEBI:49883"/>
    </ligand>
</feature>
<comment type="similarity">
    <text evidence="1">Belongs to the peptidase U32 family. UbiV subfamily.</text>
</comment>
<keyword evidence="1" id="KW-0831">Ubiquinone biosynthesis</keyword>
<comment type="cofactor">
    <cofactor evidence="1">
        <name>[4Fe-4S] cluster</name>
        <dbReference type="ChEBI" id="CHEBI:49883"/>
    </cofactor>
</comment>
<feature type="binding site" evidence="1">
    <location>
        <position position="181"/>
    </location>
    <ligand>
        <name>[4Fe-4S] cluster</name>
        <dbReference type="ChEBI" id="CHEBI:49883"/>
    </ligand>
</feature>
<dbReference type="PANTHER" id="PTHR30217">
    <property type="entry name" value="PEPTIDASE U32 FAMILY"/>
    <property type="match status" value="1"/>
</dbReference>
<dbReference type="EMBL" id="CP046056">
    <property type="protein sequence ID" value="QQD23882.1"/>
    <property type="molecule type" value="Genomic_DNA"/>
</dbReference>
<dbReference type="InterPro" id="IPR001539">
    <property type="entry name" value="Peptidase_U32"/>
</dbReference>
<dbReference type="HAMAP" id="MF_02233">
    <property type="entry name" value="UbiV"/>
    <property type="match status" value="1"/>
</dbReference>
<dbReference type="PANTHER" id="PTHR30217:SF11">
    <property type="entry name" value="UBIQUINONE BIOSYNTHESIS PROTEIN UBIV"/>
    <property type="match status" value="1"/>
</dbReference>
<dbReference type="GO" id="GO:0051539">
    <property type="term" value="F:4 iron, 4 sulfur cluster binding"/>
    <property type="evidence" value="ECO:0007669"/>
    <property type="project" value="UniProtKB-UniRule"/>
</dbReference>
<comment type="subunit">
    <text evidence="1">Forms a heterodimer with UbiU.</text>
</comment>
<dbReference type="RefSeq" id="WP_228346425.1">
    <property type="nucleotide sequence ID" value="NZ_CP046056.1"/>
</dbReference>
<comment type="function">
    <text evidence="1">Required for O(2)-independent ubiquinone (coenzyme Q) biosynthesis. Together with UbiU, is essential for the C6-hydroxylation reaction in the oxygen-independent ubiquinone biosynthesis pathway.</text>
</comment>
<evidence type="ECO:0000256" key="1">
    <source>
        <dbReference type="HAMAP-Rule" id="MF_02233"/>
    </source>
</evidence>
<evidence type="ECO:0000313" key="3">
    <source>
        <dbReference type="Proteomes" id="UP000596074"/>
    </source>
</evidence>
<dbReference type="KEGG" id="vcw:GJQ55_05035"/>
<dbReference type="InterPro" id="IPR051454">
    <property type="entry name" value="RNA/ubiquinone_mod_enzymes"/>
</dbReference>
<feature type="binding site" evidence="1">
    <location>
        <position position="194"/>
    </location>
    <ligand>
        <name>[4Fe-4S] cluster</name>
        <dbReference type="ChEBI" id="CHEBI:49883"/>
    </ligand>
</feature>
<dbReference type="NCBIfam" id="NF011991">
    <property type="entry name" value="PRK15447.1"/>
    <property type="match status" value="1"/>
</dbReference>
<dbReference type="InterPro" id="IPR043693">
    <property type="entry name" value="UbiV"/>
</dbReference>
<feature type="binding site" evidence="1">
    <location>
        <position position="40"/>
    </location>
    <ligand>
        <name>[4Fe-4S] cluster</name>
        <dbReference type="ChEBI" id="CHEBI:49883"/>
    </ligand>
</feature>
<evidence type="ECO:0000313" key="2">
    <source>
        <dbReference type="EMBL" id="QQD23882.1"/>
    </source>
</evidence>
<keyword evidence="3" id="KW-1185">Reference proteome</keyword>
<keyword evidence="1" id="KW-0408">Iron</keyword>
<protein>
    <recommendedName>
        <fullName evidence="1">Ubiquinone biosynthesis protein UbiV</fullName>
    </recommendedName>
</protein>
<dbReference type="Pfam" id="PF01136">
    <property type="entry name" value="Peptidase_U32"/>
    <property type="match status" value="1"/>
</dbReference>
<keyword evidence="1" id="KW-0479">Metal-binding</keyword>
<keyword evidence="1" id="KW-0411">Iron-sulfur</keyword>
<name>A0A9X7UUF6_9GAMM</name>
<dbReference type="Proteomes" id="UP000596074">
    <property type="component" value="Chromosome"/>
</dbReference>
<proteinExistence type="inferred from homology"/>
<gene>
    <name evidence="1" type="primary">ubiV</name>
    <name evidence="2" type="ORF">GJQ55_05035</name>
</gene>
<dbReference type="GO" id="GO:0046872">
    <property type="term" value="F:metal ion binding"/>
    <property type="evidence" value="ECO:0007669"/>
    <property type="project" value="UniProtKB-KW"/>
</dbReference>
<organism evidence="2 3">
    <name type="scientific">Venatoribacter cucullus</name>
    <dbReference type="NCBI Taxonomy" id="2661630"/>
    <lineage>
        <taxon>Bacteria</taxon>
        <taxon>Pseudomonadati</taxon>
        <taxon>Pseudomonadota</taxon>
        <taxon>Gammaproteobacteria</taxon>
        <taxon>Oceanospirillales</taxon>
        <taxon>Oceanospirillaceae</taxon>
        <taxon>Venatoribacter</taxon>
    </lineage>
</organism>